<gene>
    <name evidence="2" type="ORF">EJ02DRAFT_455538</name>
</gene>
<dbReference type="AlphaFoldDB" id="A0A6A5SQX9"/>
<dbReference type="EMBL" id="ML976054">
    <property type="protein sequence ID" value="KAF1940996.1"/>
    <property type="molecule type" value="Genomic_DNA"/>
</dbReference>
<feature type="compositionally biased region" description="Basic and acidic residues" evidence="1">
    <location>
        <begin position="47"/>
        <end position="57"/>
    </location>
</feature>
<feature type="region of interest" description="Disordered" evidence="1">
    <location>
        <begin position="1"/>
        <end position="65"/>
    </location>
</feature>
<reference evidence="2" key="1">
    <citation type="journal article" date="2020" name="Stud. Mycol.">
        <title>101 Dothideomycetes genomes: a test case for predicting lifestyles and emergence of pathogens.</title>
        <authorList>
            <person name="Haridas S."/>
            <person name="Albert R."/>
            <person name="Binder M."/>
            <person name="Bloem J."/>
            <person name="Labutti K."/>
            <person name="Salamov A."/>
            <person name="Andreopoulos B."/>
            <person name="Baker S."/>
            <person name="Barry K."/>
            <person name="Bills G."/>
            <person name="Bluhm B."/>
            <person name="Cannon C."/>
            <person name="Castanera R."/>
            <person name="Culley D."/>
            <person name="Daum C."/>
            <person name="Ezra D."/>
            <person name="Gonzalez J."/>
            <person name="Henrissat B."/>
            <person name="Kuo A."/>
            <person name="Liang C."/>
            <person name="Lipzen A."/>
            <person name="Lutzoni F."/>
            <person name="Magnuson J."/>
            <person name="Mondo S."/>
            <person name="Nolan M."/>
            <person name="Ohm R."/>
            <person name="Pangilinan J."/>
            <person name="Park H.-J."/>
            <person name="Ramirez L."/>
            <person name="Alfaro M."/>
            <person name="Sun H."/>
            <person name="Tritt A."/>
            <person name="Yoshinaga Y."/>
            <person name="Zwiers L.-H."/>
            <person name="Turgeon B."/>
            <person name="Goodwin S."/>
            <person name="Spatafora J."/>
            <person name="Crous P."/>
            <person name="Grigoriev I."/>
        </authorList>
    </citation>
    <scope>NUCLEOTIDE SEQUENCE</scope>
    <source>
        <strain evidence="2">CBS 161.51</strain>
    </source>
</reference>
<feature type="compositionally biased region" description="Pro residues" evidence="1">
    <location>
        <begin position="22"/>
        <end position="35"/>
    </location>
</feature>
<evidence type="ECO:0000313" key="2">
    <source>
        <dbReference type="EMBL" id="KAF1940996.1"/>
    </source>
</evidence>
<dbReference type="Proteomes" id="UP000800038">
    <property type="component" value="Unassembled WGS sequence"/>
</dbReference>
<name>A0A6A5SQX9_9PLEO</name>
<evidence type="ECO:0000313" key="3">
    <source>
        <dbReference type="Proteomes" id="UP000800038"/>
    </source>
</evidence>
<accession>A0A6A5SQX9</accession>
<keyword evidence="3" id="KW-1185">Reference proteome</keyword>
<proteinExistence type="predicted"/>
<protein>
    <submittedName>
        <fullName evidence="2">Uncharacterized protein</fullName>
    </submittedName>
</protein>
<sequence>MFPNQAPQPLGKGQAITRAPPHGAPNPPAQPPPLQSKPKVYRITGPRRCEVKREKLQNIHRALGR</sequence>
<evidence type="ECO:0000256" key="1">
    <source>
        <dbReference type="SAM" id="MobiDB-lite"/>
    </source>
</evidence>
<organism evidence="2 3">
    <name type="scientific">Clathrospora elynae</name>
    <dbReference type="NCBI Taxonomy" id="706981"/>
    <lineage>
        <taxon>Eukaryota</taxon>
        <taxon>Fungi</taxon>
        <taxon>Dikarya</taxon>
        <taxon>Ascomycota</taxon>
        <taxon>Pezizomycotina</taxon>
        <taxon>Dothideomycetes</taxon>
        <taxon>Pleosporomycetidae</taxon>
        <taxon>Pleosporales</taxon>
        <taxon>Diademaceae</taxon>
        <taxon>Clathrospora</taxon>
    </lineage>
</organism>